<feature type="active site" description="Charge relay system" evidence="5">
    <location>
        <position position="109"/>
    </location>
</feature>
<evidence type="ECO:0000256" key="8">
    <source>
        <dbReference type="SAM" id="Phobius"/>
    </source>
</evidence>
<keyword evidence="4 5" id="KW-0720">Serine protease</keyword>
<evidence type="ECO:0000256" key="7">
    <source>
        <dbReference type="SAM" id="MobiDB-lite"/>
    </source>
</evidence>
<feature type="region of interest" description="Disordered" evidence="7">
    <location>
        <begin position="124"/>
        <end position="167"/>
    </location>
</feature>
<dbReference type="Gene3D" id="3.40.50.200">
    <property type="entry name" value="Peptidase S8/S53 domain"/>
    <property type="match status" value="1"/>
</dbReference>
<keyword evidence="9" id="KW-0732">Signal</keyword>
<evidence type="ECO:0000313" key="11">
    <source>
        <dbReference type="EMBL" id="MBP2398653.1"/>
    </source>
</evidence>
<dbReference type="InterPro" id="IPR036852">
    <property type="entry name" value="Peptidase_S8/S53_dom_sf"/>
</dbReference>
<dbReference type="GO" id="GO:0008233">
    <property type="term" value="F:peptidase activity"/>
    <property type="evidence" value="ECO:0007669"/>
    <property type="project" value="UniProtKB-KW"/>
</dbReference>
<dbReference type="PROSITE" id="PS00136">
    <property type="entry name" value="SUBTILASE_ASP"/>
    <property type="match status" value="1"/>
</dbReference>
<feature type="domain" description="Peptidase S8/S53" evidence="10">
    <location>
        <begin position="62"/>
        <end position="367"/>
    </location>
</feature>
<keyword evidence="12" id="KW-1185">Reference proteome</keyword>
<feature type="active site" description="Charge relay system" evidence="5">
    <location>
        <position position="319"/>
    </location>
</feature>
<keyword evidence="8" id="KW-0812">Transmembrane</keyword>
<dbReference type="PROSITE" id="PS00138">
    <property type="entry name" value="SUBTILASE_SER"/>
    <property type="match status" value="1"/>
</dbReference>
<comment type="similarity">
    <text evidence="1 5 6">Belongs to the peptidase S8 family.</text>
</comment>
<feature type="signal peptide" evidence="9">
    <location>
        <begin position="1"/>
        <end position="38"/>
    </location>
</feature>
<keyword evidence="2 5" id="KW-0645">Protease</keyword>
<reference evidence="11 12" key="1">
    <citation type="submission" date="2021-03" db="EMBL/GenBank/DDBJ databases">
        <title>Sequencing the genomes of 1000 actinobacteria strains.</title>
        <authorList>
            <person name="Klenk H.-P."/>
        </authorList>
    </citation>
    <scope>NUCLEOTIDE SEQUENCE [LARGE SCALE GENOMIC DNA]</scope>
    <source>
        <strain evidence="11 12">DSM 20168</strain>
    </source>
</reference>
<protein>
    <submittedName>
        <fullName evidence="11">Subtilisin family serine protease</fullName>
    </submittedName>
</protein>
<name>A0ABS4XSE5_GLUPR</name>
<dbReference type="GO" id="GO:0006508">
    <property type="term" value="P:proteolysis"/>
    <property type="evidence" value="ECO:0007669"/>
    <property type="project" value="UniProtKB-KW"/>
</dbReference>
<evidence type="ECO:0000259" key="10">
    <source>
        <dbReference type="Pfam" id="PF00082"/>
    </source>
</evidence>
<dbReference type="SUPFAM" id="SSF52743">
    <property type="entry name" value="Subtilisin-like"/>
    <property type="match status" value="1"/>
</dbReference>
<proteinExistence type="inferred from homology"/>
<evidence type="ECO:0000256" key="2">
    <source>
        <dbReference type="ARBA" id="ARBA00022670"/>
    </source>
</evidence>
<dbReference type="PANTHER" id="PTHR43806">
    <property type="entry name" value="PEPTIDASE S8"/>
    <property type="match status" value="1"/>
</dbReference>
<dbReference type="InterPro" id="IPR050131">
    <property type="entry name" value="Peptidase_S8_subtilisin-like"/>
</dbReference>
<feature type="transmembrane region" description="Helical" evidence="8">
    <location>
        <begin position="436"/>
        <end position="458"/>
    </location>
</feature>
<accession>A0ABS4XSE5</accession>
<dbReference type="Proteomes" id="UP001195422">
    <property type="component" value="Unassembled WGS sequence"/>
</dbReference>
<evidence type="ECO:0000256" key="4">
    <source>
        <dbReference type="ARBA" id="ARBA00022825"/>
    </source>
</evidence>
<evidence type="ECO:0000256" key="9">
    <source>
        <dbReference type="SAM" id="SignalP"/>
    </source>
</evidence>
<evidence type="ECO:0000256" key="1">
    <source>
        <dbReference type="ARBA" id="ARBA00011073"/>
    </source>
</evidence>
<dbReference type="InterPro" id="IPR015500">
    <property type="entry name" value="Peptidase_S8_subtilisin-rel"/>
</dbReference>
<feature type="region of interest" description="Disordered" evidence="7">
    <location>
        <begin position="482"/>
        <end position="501"/>
    </location>
</feature>
<dbReference type="InterPro" id="IPR023828">
    <property type="entry name" value="Peptidase_S8_Ser-AS"/>
</dbReference>
<comment type="caution">
    <text evidence="11">The sequence shown here is derived from an EMBL/GenBank/DDBJ whole genome shotgun (WGS) entry which is preliminary data.</text>
</comment>
<dbReference type="EMBL" id="JAGIOJ010000001">
    <property type="protein sequence ID" value="MBP2398653.1"/>
    <property type="molecule type" value="Genomic_DNA"/>
</dbReference>
<keyword evidence="8" id="KW-1133">Transmembrane helix</keyword>
<feature type="active site" description="Charge relay system" evidence="5">
    <location>
        <position position="71"/>
    </location>
</feature>
<evidence type="ECO:0000313" key="12">
    <source>
        <dbReference type="Proteomes" id="UP001195422"/>
    </source>
</evidence>
<feature type="compositionally biased region" description="Acidic residues" evidence="7">
    <location>
        <begin position="149"/>
        <end position="160"/>
    </location>
</feature>
<sequence length="501" mass="51909">MKAPARSGLPAGARTAVSALLATLLAFAFLLPSPAAQADDMRNAEYWLKSLGITEAQKETKGEGVKVAVIDTGIDTGHRDLKGAVVGGADMSGAGGAKGEKPIGVMSEHGTLVATLLAGRGNNQGEIDRVTSENQRLKSAWEQAKKTAEEEDKDVPEEPEYEKVPALSGGKDGVLGVAPKAELLSVSLWMGDGNPSGISVEQQIPRAVKYAVDSGAKVINMSLGSTSPAWPESWDEAFKYAEERDVVVVAAAGNRSGGMNQVGAPATIPGVLTVAGVDENDKASQDSSTEGISIGVAAPAEKLVGGLPDNGYARWSGTSGAAPIVAGVAALIRSKYPDMPAEQVINRILKTAKDTGAAWVDNLYGYGIIDANAAVNADVPVATENPLGTITEWIRVHRRNTEGVSDAPDPGVSNEKSDLKQVAAPEPIAPDTSTPVLQPVLVIGGSLILLLVLAIGGVQVSTRARKQALSARVASAKLGDLQVGKPNEGRDLFDDIPEDEK</sequence>
<dbReference type="InterPro" id="IPR023827">
    <property type="entry name" value="Peptidase_S8_Asp-AS"/>
</dbReference>
<dbReference type="PRINTS" id="PR00723">
    <property type="entry name" value="SUBTILISIN"/>
</dbReference>
<dbReference type="InterPro" id="IPR000209">
    <property type="entry name" value="Peptidase_S8/S53_dom"/>
</dbReference>
<evidence type="ECO:0000256" key="6">
    <source>
        <dbReference type="RuleBase" id="RU003355"/>
    </source>
</evidence>
<evidence type="ECO:0000256" key="5">
    <source>
        <dbReference type="PROSITE-ProRule" id="PRU01240"/>
    </source>
</evidence>
<dbReference type="PANTHER" id="PTHR43806:SF11">
    <property type="entry name" value="CEREVISIN-RELATED"/>
    <property type="match status" value="1"/>
</dbReference>
<keyword evidence="8" id="KW-0472">Membrane</keyword>
<dbReference type="Pfam" id="PF00082">
    <property type="entry name" value="Peptidase_S8"/>
    <property type="match status" value="1"/>
</dbReference>
<organism evidence="11 12">
    <name type="scientific">Glutamicibacter protophormiae</name>
    <name type="common">Brevibacterium protophormiae</name>
    <dbReference type="NCBI Taxonomy" id="37930"/>
    <lineage>
        <taxon>Bacteria</taxon>
        <taxon>Bacillati</taxon>
        <taxon>Actinomycetota</taxon>
        <taxon>Actinomycetes</taxon>
        <taxon>Micrococcales</taxon>
        <taxon>Micrococcaceae</taxon>
        <taxon>Glutamicibacter</taxon>
    </lineage>
</organism>
<gene>
    <name evidence="11" type="ORF">JOF39_001734</name>
</gene>
<feature type="chain" id="PRO_5045521118" evidence="9">
    <location>
        <begin position="39"/>
        <end position="501"/>
    </location>
</feature>
<keyword evidence="3 5" id="KW-0378">Hydrolase</keyword>
<evidence type="ECO:0000256" key="3">
    <source>
        <dbReference type="ARBA" id="ARBA00022801"/>
    </source>
</evidence>
<dbReference type="PROSITE" id="PS51892">
    <property type="entry name" value="SUBTILASE"/>
    <property type="match status" value="1"/>
</dbReference>